<feature type="transmembrane region" description="Helical" evidence="1">
    <location>
        <begin position="36"/>
        <end position="59"/>
    </location>
</feature>
<keyword evidence="3" id="KW-1185">Reference proteome</keyword>
<accession>A0A2R8AXC4</accession>
<dbReference type="RefSeq" id="WP_108886541.1">
    <property type="nucleotide sequence ID" value="NZ_OMOJ01000005.1"/>
</dbReference>
<organism evidence="2 3">
    <name type="scientific">Pseudoprimorskyibacter insulae</name>
    <dbReference type="NCBI Taxonomy" id="1695997"/>
    <lineage>
        <taxon>Bacteria</taxon>
        <taxon>Pseudomonadati</taxon>
        <taxon>Pseudomonadota</taxon>
        <taxon>Alphaproteobacteria</taxon>
        <taxon>Rhodobacterales</taxon>
        <taxon>Paracoccaceae</taxon>
        <taxon>Pseudoprimorskyibacter</taxon>
    </lineage>
</organism>
<keyword evidence="1" id="KW-1133">Transmembrane helix</keyword>
<dbReference type="OrthoDB" id="7876721at2"/>
<dbReference type="EMBL" id="OMOJ01000005">
    <property type="protein sequence ID" value="SPF80673.1"/>
    <property type="molecule type" value="Genomic_DNA"/>
</dbReference>
<protein>
    <submittedName>
        <fullName evidence="2">Uncharacterized protein</fullName>
    </submittedName>
</protein>
<name>A0A2R8AXC4_9RHOB</name>
<feature type="transmembrane region" description="Helical" evidence="1">
    <location>
        <begin position="6"/>
        <end position="24"/>
    </location>
</feature>
<evidence type="ECO:0000256" key="1">
    <source>
        <dbReference type="SAM" id="Phobius"/>
    </source>
</evidence>
<reference evidence="3" key="1">
    <citation type="submission" date="2018-03" db="EMBL/GenBank/DDBJ databases">
        <authorList>
            <person name="Rodrigo-Torres L."/>
            <person name="Arahal R. D."/>
            <person name="Lucena T."/>
        </authorList>
    </citation>
    <scope>NUCLEOTIDE SEQUENCE [LARGE SCALE GENOMIC DNA]</scope>
    <source>
        <strain evidence="3">CECT 8871</strain>
    </source>
</reference>
<dbReference type="Proteomes" id="UP000244904">
    <property type="component" value="Unassembled WGS sequence"/>
</dbReference>
<keyword evidence="1" id="KW-0472">Membrane</keyword>
<sequence>MIAQLVQSSAGAAIGVFLGCLIGLSLRKRSGKREGLLGDSVLLTSSAAGGVALLVMMAIKFFTAGA</sequence>
<evidence type="ECO:0000313" key="3">
    <source>
        <dbReference type="Proteomes" id="UP000244904"/>
    </source>
</evidence>
<evidence type="ECO:0000313" key="2">
    <source>
        <dbReference type="EMBL" id="SPF80673.1"/>
    </source>
</evidence>
<proteinExistence type="predicted"/>
<keyword evidence="1" id="KW-0812">Transmembrane</keyword>
<dbReference type="AlphaFoldDB" id="A0A2R8AXC4"/>
<gene>
    <name evidence="2" type="ORF">PRI8871_02484</name>
</gene>